<evidence type="ECO:0000313" key="1">
    <source>
        <dbReference type="EMBL" id="CAH2229997.1"/>
    </source>
</evidence>
<gene>
    <name evidence="1" type="primary">jg20209</name>
    <name evidence="1" type="ORF">PAEG_LOCUS9276</name>
</gene>
<evidence type="ECO:0000313" key="2">
    <source>
        <dbReference type="Proteomes" id="UP000838756"/>
    </source>
</evidence>
<dbReference type="AlphaFoldDB" id="A0A8S4R701"/>
<dbReference type="Proteomes" id="UP000838756">
    <property type="component" value="Unassembled WGS sequence"/>
</dbReference>
<dbReference type="OrthoDB" id="3262992at2759"/>
<comment type="caution">
    <text evidence="1">The sequence shown here is derived from an EMBL/GenBank/DDBJ whole genome shotgun (WGS) entry which is preliminary data.</text>
</comment>
<dbReference type="EMBL" id="CAKXAJ010024767">
    <property type="protein sequence ID" value="CAH2229997.1"/>
    <property type="molecule type" value="Genomic_DNA"/>
</dbReference>
<organism evidence="1 2">
    <name type="scientific">Pararge aegeria aegeria</name>
    <dbReference type="NCBI Taxonomy" id="348720"/>
    <lineage>
        <taxon>Eukaryota</taxon>
        <taxon>Metazoa</taxon>
        <taxon>Ecdysozoa</taxon>
        <taxon>Arthropoda</taxon>
        <taxon>Hexapoda</taxon>
        <taxon>Insecta</taxon>
        <taxon>Pterygota</taxon>
        <taxon>Neoptera</taxon>
        <taxon>Endopterygota</taxon>
        <taxon>Lepidoptera</taxon>
        <taxon>Glossata</taxon>
        <taxon>Ditrysia</taxon>
        <taxon>Papilionoidea</taxon>
        <taxon>Nymphalidae</taxon>
        <taxon>Satyrinae</taxon>
        <taxon>Satyrini</taxon>
        <taxon>Parargina</taxon>
        <taxon>Pararge</taxon>
    </lineage>
</organism>
<accession>A0A8S4R701</accession>
<protein>
    <submittedName>
        <fullName evidence="1">Jg20209 protein</fullName>
    </submittedName>
</protein>
<sequence>MARRYVVALLRLRSGHIPSKKFTHLMGISDSPNCPDCGVIDDIQHVLTECERNAVERQQIFTQSLQVEPQLILLHRAYNTVDVFLDEKVVEKAAALVSSHKRYTNVGI</sequence>
<proteinExistence type="predicted"/>
<reference evidence="1" key="1">
    <citation type="submission" date="2022-03" db="EMBL/GenBank/DDBJ databases">
        <authorList>
            <person name="Lindestad O."/>
        </authorList>
    </citation>
    <scope>NUCLEOTIDE SEQUENCE</scope>
</reference>
<keyword evidence="2" id="KW-1185">Reference proteome</keyword>
<name>A0A8S4R701_9NEOP</name>